<gene>
    <name evidence="2" type="ORF">JAY77_08915</name>
</gene>
<reference evidence="2" key="1">
    <citation type="journal article" date="2021" name="Proc. Natl. Acad. Sci. U.S.A.">
        <title>Global biogeography of chemosynthetic symbionts reveals both localized and globally distributed symbiont groups. .</title>
        <authorList>
            <person name="Osvatic J.T."/>
            <person name="Wilkins L.G.E."/>
            <person name="Leibrecht L."/>
            <person name="Leray M."/>
            <person name="Zauner S."/>
            <person name="Polzin J."/>
            <person name="Camacho Y."/>
            <person name="Gros O."/>
            <person name="van Gils J.A."/>
            <person name="Eisen J.A."/>
            <person name="Petersen J.M."/>
            <person name="Yuen B."/>
        </authorList>
    </citation>
    <scope>NUCLEOTIDE SEQUENCE</scope>
    <source>
        <strain evidence="2">MAGclacostrist055</strain>
    </source>
</reference>
<proteinExistence type="predicted"/>
<name>A0A9E4NJ88_9GAMM</name>
<dbReference type="EMBL" id="JAEPCR010000039">
    <property type="protein sequence ID" value="MCG7978256.1"/>
    <property type="molecule type" value="Genomic_DNA"/>
</dbReference>
<comment type="caution">
    <text evidence="2">The sequence shown here is derived from an EMBL/GenBank/DDBJ whole genome shotgun (WGS) entry which is preliminary data.</text>
</comment>
<dbReference type="InterPro" id="IPR036388">
    <property type="entry name" value="WH-like_DNA-bd_sf"/>
</dbReference>
<sequence>MSPLDRLEWLTAIVAFDGIRGGAAIRTATVLTKYCNKKTGIARPSIQTIANETGLTSRAVRTGLVELENTNFLAIMRSAGGVSSLTNEYRLIHKEGVNPATGVNSTSGVNHSSLTPELQFHEPLNSSSPEQGIEQGKNKGKEKPSVSPCPHSEIIQMYHTILPELPCIVRSRWHGSDRAKNLATRWKEDPRHQKIDFWETFFQTVRRNPHWMGENGRNWRADLGWLVKRSNFDKVIDRGVDEQHRSVMS</sequence>
<evidence type="ECO:0000313" key="2">
    <source>
        <dbReference type="EMBL" id="MCG7978256.1"/>
    </source>
</evidence>
<feature type="region of interest" description="Disordered" evidence="1">
    <location>
        <begin position="119"/>
        <end position="148"/>
    </location>
</feature>
<protein>
    <recommendedName>
        <fullName evidence="4">Bacteriophage lambda Replication protein O N-terminal domain-containing protein</fullName>
    </recommendedName>
</protein>
<accession>A0A9E4NJ88</accession>
<dbReference type="Gene3D" id="1.10.10.10">
    <property type="entry name" value="Winged helix-like DNA-binding domain superfamily/Winged helix DNA-binding domain"/>
    <property type="match status" value="1"/>
</dbReference>
<organism evidence="2 3">
    <name type="scientific">Candidatus Thiodiazotropha taylori</name>
    <dbReference type="NCBI Taxonomy" id="2792791"/>
    <lineage>
        <taxon>Bacteria</taxon>
        <taxon>Pseudomonadati</taxon>
        <taxon>Pseudomonadota</taxon>
        <taxon>Gammaproteobacteria</taxon>
        <taxon>Chromatiales</taxon>
        <taxon>Sedimenticolaceae</taxon>
        <taxon>Candidatus Thiodiazotropha</taxon>
    </lineage>
</organism>
<dbReference type="AlphaFoldDB" id="A0A9E4NJ88"/>
<evidence type="ECO:0000256" key="1">
    <source>
        <dbReference type="SAM" id="MobiDB-lite"/>
    </source>
</evidence>
<evidence type="ECO:0008006" key="4">
    <source>
        <dbReference type="Google" id="ProtNLM"/>
    </source>
</evidence>
<evidence type="ECO:0000313" key="3">
    <source>
        <dbReference type="Proteomes" id="UP000886674"/>
    </source>
</evidence>
<dbReference type="Proteomes" id="UP000886674">
    <property type="component" value="Unassembled WGS sequence"/>
</dbReference>